<dbReference type="PANTHER" id="PTHR30251">
    <property type="entry name" value="PILUS ASSEMBLY CHAPERONE"/>
    <property type="match status" value="1"/>
</dbReference>
<dbReference type="InterPro" id="IPR018046">
    <property type="entry name" value="Pili_assmbl_chaperone_CS"/>
</dbReference>
<keyword evidence="5" id="KW-0574">Periplasm</keyword>
<accession>A0A564PYR5</accession>
<dbReference type="PRINTS" id="PR00969">
    <property type="entry name" value="CHAPERONPILI"/>
</dbReference>
<reference evidence="12 13" key="1">
    <citation type="submission" date="2019-07" db="EMBL/GenBank/DDBJ databases">
        <authorList>
            <person name="Brisse S."/>
            <person name="Rodrigues C."/>
            <person name="Thorpe H."/>
        </authorList>
    </citation>
    <scope>NUCLEOTIDE SEQUENCE [LARGE SCALE GENOMIC DNA]</scope>
    <source>
        <strain evidence="12">SB6422</strain>
    </source>
</reference>
<dbReference type="Proteomes" id="UP000317374">
    <property type="component" value="Unassembled WGS sequence"/>
</dbReference>
<comment type="subcellular location">
    <subcellularLocation>
        <location evidence="1 8">Periplasm</location>
    </subcellularLocation>
</comment>
<feature type="domain" description="Pili assembly chaperone C-terminal" evidence="10">
    <location>
        <begin position="173"/>
        <end position="234"/>
    </location>
</feature>
<evidence type="ECO:0000313" key="11">
    <source>
        <dbReference type="EMBL" id="MDG1640980.1"/>
    </source>
</evidence>
<dbReference type="InterPro" id="IPR036316">
    <property type="entry name" value="Pili_assmbl_chap_C_dom_sf"/>
</dbReference>
<evidence type="ECO:0000256" key="3">
    <source>
        <dbReference type="ARBA" id="ARBA00022558"/>
    </source>
</evidence>
<organism evidence="12 13">
    <name type="scientific">Klebsiella huaxiensis</name>
    <dbReference type="NCBI Taxonomy" id="2153354"/>
    <lineage>
        <taxon>Bacteria</taxon>
        <taxon>Pseudomonadati</taxon>
        <taxon>Pseudomonadota</taxon>
        <taxon>Gammaproteobacteria</taxon>
        <taxon>Enterobacterales</taxon>
        <taxon>Enterobacteriaceae</taxon>
        <taxon>Klebsiella/Raoultella group</taxon>
        <taxon>Klebsiella</taxon>
    </lineage>
</organism>
<dbReference type="Gene3D" id="2.60.40.10">
    <property type="entry name" value="Immunoglobulins"/>
    <property type="match status" value="2"/>
</dbReference>
<evidence type="ECO:0000313" key="14">
    <source>
        <dbReference type="Proteomes" id="UP001075001"/>
    </source>
</evidence>
<keyword evidence="4" id="KW-0732">Signal</keyword>
<dbReference type="InterPro" id="IPR008962">
    <property type="entry name" value="PapD-like_sf"/>
</dbReference>
<dbReference type="InterPro" id="IPR016147">
    <property type="entry name" value="Pili_assmbl_chaperone_N"/>
</dbReference>
<dbReference type="Proteomes" id="UP001075001">
    <property type="component" value="Unassembled WGS sequence"/>
</dbReference>
<evidence type="ECO:0000259" key="9">
    <source>
        <dbReference type="Pfam" id="PF00345"/>
    </source>
</evidence>
<dbReference type="GO" id="GO:0071555">
    <property type="term" value="P:cell wall organization"/>
    <property type="evidence" value="ECO:0007669"/>
    <property type="project" value="InterPro"/>
</dbReference>
<keyword evidence="7" id="KW-0393">Immunoglobulin domain</keyword>
<dbReference type="PROSITE" id="PS00635">
    <property type="entry name" value="PILI_CHAPERONE"/>
    <property type="match status" value="1"/>
</dbReference>
<dbReference type="FunFam" id="2.60.40.10:FF:000458">
    <property type="entry name" value="Molecular chaperone FimC"/>
    <property type="match status" value="1"/>
</dbReference>
<dbReference type="OrthoDB" id="9131059at2"/>
<dbReference type="GO" id="GO:0030288">
    <property type="term" value="C:outer membrane-bounded periplasmic space"/>
    <property type="evidence" value="ECO:0007669"/>
    <property type="project" value="InterPro"/>
</dbReference>
<dbReference type="EMBL" id="CABGGW010000050">
    <property type="protein sequence ID" value="VUT03147.1"/>
    <property type="molecule type" value="Genomic_DNA"/>
</dbReference>
<dbReference type="AlphaFoldDB" id="A0A564PYR5"/>
<evidence type="ECO:0000256" key="2">
    <source>
        <dbReference type="ARBA" id="ARBA00007399"/>
    </source>
</evidence>
<gene>
    <name evidence="12" type="primary">yadV_5</name>
    <name evidence="11" type="ORF">OXR69_003625</name>
    <name evidence="12" type="ORF">SB6422_03618</name>
</gene>
<dbReference type="Pfam" id="PF00345">
    <property type="entry name" value="PapD_N"/>
    <property type="match status" value="1"/>
</dbReference>
<dbReference type="InterPro" id="IPR001829">
    <property type="entry name" value="Pili_assmbl_chaperone_bac"/>
</dbReference>
<feature type="domain" description="Pili assembly chaperone N-terminal" evidence="9">
    <location>
        <begin position="28"/>
        <end position="148"/>
    </location>
</feature>
<keyword evidence="6 8" id="KW-0143">Chaperone</keyword>
<evidence type="ECO:0000313" key="13">
    <source>
        <dbReference type="Proteomes" id="UP000317374"/>
    </source>
</evidence>
<evidence type="ECO:0000256" key="6">
    <source>
        <dbReference type="ARBA" id="ARBA00023186"/>
    </source>
</evidence>
<dbReference type="RefSeq" id="WP_142514489.1">
    <property type="nucleotide sequence ID" value="NZ_CABGGQ010000065.1"/>
</dbReference>
<keyword evidence="3" id="KW-1029">Fimbrium biogenesis</keyword>
<evidence type="ECO:0000259" key="10">
    <source>
        <dbReference type="Pfam" id="PF02753"/>
    </source>
</evidence>
<keyword evidence="14" id="KW-1185">Reference proteome</keyword>
<dbReference type="SUPFAM" id="SSF49584">
    <property type="entry name" value="Periplasmic chaperone C-domain"/>
    <property type="match status" value="1"/>
</dbReference>
<comment type="similarity">
    <text evidence="2 8">Belongs to the periplasmic pilus chaperone family.</text>
</comment>
<name>A0A564PYR5_9ENTR</name>
<protein>
    <submittedName>
        <fullName evidence="11">Fimbria/pilus periplasmic chaperone</fullName>
    </submittedName>
    <submittedName>
        <fullName evidence="12">Putative fimbrial chaperone YadV</fullName>
    </submittedName>
</protein>
<dbReference type="EMBL" id="JAPQEX020000001">
    <property type="protein sequence ID" value="MDG1640980.1"/>
    <property type="molecule type" value="Genomic_DNA"/>
</dbReference>
<dbReference type="SUPFAM" id="SSF49354">
    <property type="entry name" value="PapD-like"/>
    <property type="match status" value="1"/>
</dbReference>
<evidence type="ECO:0000313" key="12">
    <source>
        <dbReference type="EMBL" id="VUT03147.1"/>
    </source>
</evidence>
<dbReference type="InterPro" id="IPR050643">
    <property type="entry name" value="Periplasmic_pilus_chap"/>
</dbReference>
<reference evidence="11" key="2">
    <citation type="submission" date="2023-03" db="EMBL/GenBank/DDBJ databases">
        <title>identification of new KPC variant in Klebsiella huaxiensis from the Hospital Sewage Samples in China.</title>
        <authorList>
            <person name="Wu Y."/>
        </authorList>
    </citation>
    <scope>NUCLEOTIDE SEQUENCE</scope>
    <source>
        <strain evidence="11">ZR-9</strain>
    </source>
</reference>
<evidence type="ECO:0000256" key="5">
    <source>
        <dbReference type="ARBA" id="ARBA00022764"/>
    </source>
</evidence>
<dbReference type="InterPro" id="IPR016148">
    <property type="entry name" value="Pili_assmbl_chaperone_C"/>
</dbReference>
<dbReference type="Pfam" id="PF02753">
    <property type="entry name" value="PapD_C"/>
    <property type="match status" value="1"/>
</dbReference>
<evidence type="ECO:0000256" key="1">
    <source>
        <dbReference type="ARBA" id="ARBA00004418"/>
    </source>
</evidence>
<evidence type="ECO:0000256" key="8">
    <source>
        <dbReference type="RuleBase" id="RU003918"/>
    </source>
</evidence>
<dbReference type="PANTHER" id="PTHR30251:SF2">
    <property type="entry name" value="FIMBRIAL CHAPERONE YADV-RELATED"/>
    <property type="match status" value="1"/>
</dbReference>
<evidence type="ECO:0000256" key="4">
    <source>
        <dbReference type="ARBA" id="ARBA00022729"/>
    </source>
</evidence>
<sequence length="241" mass="26435">MLRKLYHLALAVGVVLSFLLPSVSNASIIINGTRVIYPGSEKEVTVKLSNNGKQPVLVQSWVDNGDISAKPEKIAVPFILTPPVNRIEPDKSQTLRLSYTGSPRLPEDRESVYWLNVLEIPPAKQNVPNRLQMAFRTRIKLFYRPAAIADKVKAAEAAEKITWSIVGNELQANNASPYYVSLVSINVDQGSKKSTVAGNMISPMGKLSFKLKGDASLVHGASLSYEYINDWGAVKTVKSVL</sequence>
<proteinExistence type="inferred from homology"/>
<dbReference type="InterPro" id="IPR013783">
    <property type="entry name" value="Ig-like_fold"/>
</dbReference>
<evidence type="ECO:0000256" key="7">
    <source>
        <dbReference type="ARBA" id="ARBA00023319"/>
    </source>
</evidence>